<dbReference type="Pfam" id="PF08340">
    <property type="entry name" value="YicC-like_C"/>
    <property type="match status" value="1"/>
</dbReference>
<dbReference type="GO" id="GO:0016787">
    <property type="term" value="F:hydrolase activity"/>
    <property type="evidence" value="ECO:0007669"/>
    <property type="project" value="UniProtKB-KW"/>
</dbReference>
<organism evidence="8 9">
    <name type="scientific">Roseiarcus fermentans</name>
    <dbReference type="NCBI Taxonomy" id="1473586"/>
    <lineage>
        <taxon>Bacteria</taxon>
        <taxon>Pseudomonadati</taxon>
        <taxon>Pseudomonadota</taxon>
        <taxon>Alphaproteobacteria</taxon>
        <taxon>Hyphomicrobiales</taxon>
        <taxon>Roseiarcaceae</taxon>
        <taxon>Roseiarcus</taxon>
    </lineage>
</organism>
<comment type="similarity">
    <text evidence="5">Belongs to the YicC/YloC family.</text>
</comment>
<comment type="caution">
    <text evidence="8">The sequence shown here is derived from an EMBL/GenBank/DDBJ whole genome shotgun (WGS) entry which is preliminary data.</text>
</comment>
<accession>A0A366FKP8</accession>
<keyword evidence="2" id="KW-0540">Nuclease</keyword>
<dbReference type="EMBL" id="QNRK01000009">
    <property type="protein sequence ID" value="RBP14289.1"/>
    <property type="molecule type" value="Genomic_DNA"/>
</dbReference>
<keyword evidence="3" id="KW-0255">Endonuclease</keyword>
<protein>
    <submittedName>
        <fullName evidence="8">Uncharacterized protein (TIGR00255 family)</fullName>
    </submittedName>
</protein>
<dbReference type="NCBIfam" id="TIGR00255">
    <property type="entry name" value="YicC/YloC family endoribonuclease"/>
    <property type="match status" value="1"/>
</dbReference>
<feature type="domain" description="Endoribonuclease YicC-like N-terminal" evidence="6">
    <location>
        <begin position="4"/>
        <end position="158"/>
    </location>
</feature>
<dbReference type="InterPro" id="IPR013527">
    <property type="entry name" value="YicC-like_N"/>
</dbReference>
<dbReference type="RefSeq" id="WP_113888978.1">
    <property type="nucleotide sequence ID" value="NZ_QNRK01000009.1"/>
</dbReference>
<comment type="cofactor">
    <cofactor evidence="1">
        <name>a divalent metal cation</name>
        <dbReference type="ChEBI" id="CHEBI:60240"/>
    </cofactor>
</comment>
<evidence type="ECO:0000259" key="7">
    <source>
        <dbReference type="Pfam" id="PF08340"/>
    </source>
</evidence>
<evidence type="ECO:0000256" key="3">
    <source>
        <dbReference type="ARBA" id="ARBA00022759"/>
    </source>
</evidence>
<name>A0A366FKP8_9HYPH</name>
<dbReference type="Proteomes" id="UP000253529">
    <property type="component" value="Unassembled WGS sequence"/>
</dbReference>
<proteinExistence type="inferred from homology"/>
<dbReference type="PANTHER" id="PTHR30636">
    <property type="entry name" value="UPF0701 PROTEIN YICC"/>
    <property type="match status" value="1"/>
</dbReference>
<evidence type="ECO:0000313" key="8">
    <source>
        <dbReference type="EMBL" id="RBP14289.1"/>
    </source>
</evidence>
<keyword evidence="4" id="KW-0378">Hydrolase</keyword>
<sequence length="295" mass="31144">MAANSMTGFARASGSSGAWRWAFELKSVNAKGLDLRLRMPQPFDRVEAEARGRIGKALTRGTCFATLTLQREGSASAPRIDETALAALAAAARAAALRAGLAPPTMDGLLAVRGVVEASEAEDDEPAVAAACAGVLTSLDEAIAALSAARRTEGEALTAVLFERLDAIEALTRVADANPARKPEAVRARLAESVAALMAAGRGFDEARLHQEAILLASRADIREELDRLTTHVAAARTLIAEGGAIGRRLDFLAQEFSREASTLCAKANDVSLTAQGLELRAQIEQFREQAQNIE</sequence>
<dbReference type="InterPro" id="IPR013551">
    <property type="entry name" value="YicC-like_C"/>
</dbReference>
<dbReference type="InterPro" id="IPR005229">
    <property type="entry name" value="YicC/YloC-like"/>
</dbReference>
<dbReference type="OrthoDB" id="9771229at2"/>
<evidence type="ECO:0000256" key="5">
    <source>
        <dbReference type="ARBA" id="ARBA00035648"/>
    </source>
</evidence>
<evidence type="ECO:0000256" key="2">
    <source>
        <dbReference type="ARBA" id="ARBA00022722"/>
    </source>
</evidence>
<reference evidence="8 9" key="1">
    <citation type="submission" date="2018-06" db="EMBL/GenBank/DDBJ databases">
        <title>Genomic Encyclopedia of Type Strains, Phase IV (KMG-IV): sequencing the most valuable type-strain genomes for metagenomic binning, comparative biology and taxonomic classification.</title>
        <authorList>
            <person name="Goeker M."/>
        </authorList>
    </citation>
    <scope>NUCLEOTIDE SEQUENCE [LARGE SCALE GENOMIC DNA]</scope>
    <source>
        <strain evidence="8 9">DSM 24875</strain>
    </source>
</reference>
<dbReference type="Pfam" id="PF03755">
    <property type="entry name" value="YicC-like_N"/>
    <property type="match status" value="1"/>
</dbReference>
<evidence type="ECO:0000313" key="9">
    <source>
        <dbReference type="Proteomes" id="UP000253529"/>
    </source>
</evidence>
<evidence type="ECO:0000259" key="6">
    <source>
        <dbReference type="Pfam" id="PF03755"/>
    </source>
</evidence>
<dbReference type="GO" id="GO:0004521">
    <property type="term" value="F:RNA endonuclease activity"/>
    <property type="evidence" value="ECO:0007669"/>
    <property type="project" value="InterPro"/>
</dbReference>
<dbReference type="AlphaFoldDB" id="A0A366FKP8"/>
<evidence type="ECO:0000256" key="4">
    <source>
        <dbReference type="ARBA" id="ARBA00022801"/>
    </source>
</evidence>
<feature type="domain" description="Endoribonuclease YicC-like C-terminal" evidence="7">
    <location>
        <begin position="182"/>
        <end position="295"/>
    </location>
</feature>
<dbReference type="PANTHER" id="PTHR30636:SF3">
    <property type="entry name" value="UPF0701 PROTEIN YICC"/>
    <property type="match status" value="1"/>
</dbReference>
<keyword evidence="9" id="KW-1185">Reference proteome</keyword>
<evidence type="ECO:0000256" key="1">
    <source>
        <dbReference type="ARBA" id="ARBA00001968"/>
    </source>
</evidence>
<gene>
    <name evidence="8" type="ORF">DFR50_10942</name>
</gene>